<protein>
    <submittedName>
        <fullName evidence="2">Uncharacterized protein</fullName>
    </submittedName>
</protein>
<accession>A0A0B4HDP6</accession>
<dbReference type="Proteomes" id="UP000031192">
    <property type="component" value="Unassembled WGS sequence"/>
</dbReference>
<organism evidence="2 3">
    <name type="scientific">Metarhizium guizhouense (strain ARSEF 977)</name>
    <dbReference type="NCBI Taxonomy" id="1276136"/>
    <lineage>
        <taxon>Eukaryota</taxon>
        <taxon>Fungi</taxon>
        <taxon>Dikarya</taxon>
        <taxon>Ascomycota</taxon>
        <taxon>Pezizomycotina</taxon>
        <taxon>Sordariomycetes</taxon>
        <taxon>Hypocreomycetidae</taxon>
        <taxon>Hypocreales</taxon>
        <taxon>Clavicipitaceae</taxon>
        <taxon>Metarhizium</taxon>
    </lineage>
</organism>
<gene>
    <name evidence="2" type="ORF">MGU_03007</name>
</gene>
<evidence type="ECO:0000256" key="1">
    <source>
        <dbReference type="SAM" id="MobiDB-lite"/>
    </source>
</evidence>
<reference evidence="2 3" key="1">
    <citation type="journal article" date="2014" name="Proc. Natl. Acad. Sci. U.S.A.">
        <title>Trajectory and genomic determinants of fungal-pathogen speciation and host adaptation.</title>
        <authorList>
            <person name="Hu X."/>
            <person name="Xiao G."/>
            <person name="Zheng P."/>
            <person name="Shang Y."/>
            <person name="Su Y."/>
            <person name="Zhang X."/>
            <person name="Liu X."/>
            <person name="Zhan S."/>
            <person name="St Leger R.J."/>
            <person name="Wang C."/>
        </authorList>
    </citation>
    <scope>NUCLEOTIDE SEQUENCE [LARGE SCALE GENOMIC DNA]</scope>
    <source>
        <strain evidence="2 3">ARSEF 977</strain>
    </source>
</reference>
<keyword evidence="3" id="KW-1185">Reference proteome</keyword>
<feature type="compositionally biased region" description="Basic and acidic residues" evidence="1">
    <location>
        <begin position="210"/>
        <end position="227"/>
    </location>
</feature>
<feature type="region of interest" description="Disordered" evidence="1">
    <location>
        <begin position="196"/>
        <end position="230"/>
    </location>
</feature>
<evidence type="ECO:0000313" key="3">
    <source>
        <dbReference type="Proteomes" id="UP000031192"/>
    </source>
</evidence>
<dbReference type="AlphaFoldDB" id="A0A0B4HDP6"/>
<sequence>MHLVITPQAQHSQPPSASPYPQNTQLLPPRRLATAPNNLNPPGPLQLANPPRHLLGPVLPTQQQVRAPPRRQDPRQHPNQPLRRLQAVPAPRVRQAQQVALVVPARLPAIVRKRLRPHGHLRRRHIRRVKHQHIHLVRPQRAREVPRPRAQVHAVRVGVGSRRREDGLHGGPAGKGIHVDAAGEQVAVAEERARVGVEKGDDDAGAGANLEDHRRGGRGREGRLEKGRFRRGRERVQEEEGVFGRFVHARVRHVGRIWRWKHLERRGVGGGGREGVNNERYRVLLALLKKKREI</sequence>
<comment type="caution">
    <text evidence="2">The sequence shown here is derived from an EMBL/GenBank/DDBJ whole genome shotgun (WGS) entry which is preliminary data.</text>
</comment>
<feature type="region of interest" description="Disordered" evidence="1">
    <location>
        <begin position="1"/>
        <end position="84"/>
    </location>
</feature>
<dbReference type="EMBL" id="AZNH01000006">
    <property type="protein sequence ID" value="KID90302.1"/>
    <property type="molecule type" value="Genomic_DNA"/>
</dbReference>
<evidence type="ECO:0000313" key="2">
    <source>
        <dbReference type="EMBL" id="KID90302.1"/>
    </source>
</evidence>
<dbReference type="HOGENOM" id="CLU_946919_0_0_1"/>
<name>A0A0B4HDP6_METGA</name>
<feature type="compositionally biased region" description="Polar residues" evidence="1">
    <location>
        <begin position="7"/>
        <end position="26"/>
    </location>
</feature>
<feature type="region of interest" description="Disordered" evidence="1">
    <location>
        <begin position="158"/>
        <end position="177"/>
    </location>
</feature>
<proteinExistence type="predicted"/>